<comment type="caution">
    <text evidence="2">The sequence shown here is derived from an EMBL/GenBank/DDBJ whole genome shotgun (WGS) entry which is preliminary data.</text>
</comment>
<dbReference type="AlphaFoldDB" id="A0AAD8T588"/>
<dbReference type="Pfam" id="PF12937">
    <property type="entry name" value="F-box-like"/>
    <property type="match status" value="1"/>
</dbReference>
<evidence type="ECO:0000313" key="2">
    <source>
        <dbReference type="EMBL" id="KAK1669799.1"/>
    </source>
</evidence>
<dbReference type="EMBL" id="JAUUTY010000003">
    <property type="protein sequence ID" value="KAK1669799.1"/>
    <property type="molecule type" value="Genomic_DNA"/>
</dbReference>
<dbReference type="PANTHER" id="PTHR35828:SF22">
    <property type="entry name" value="OS10G0103633 PROTEIN"/>
    <property type="match status" value="1"/>
</dbReference>
<protein>
    <recommendedName>
        <fullName evidence="1">F-box domain-containing protein</fullName>
    </recommendedName>
</protein>
<proteinExistence type="predicted"/>
<dbReference type="Gene3D" id="1.20.1280.50">
    <property type="match status" value="1"/>
</dbReference>
<evidence type="ECO:0000313" key="3">
    <source>
        <dbReference type="Proteomes" id="UP001231189"/>
    </source>
</evidence>
<feature type="domain" description="F-box" evidence="1">
    <location>
        <begin position="25"/>
        <end position="67"/>
    </location>
</feature>
<dbReference type="Proteomes" id="UP001231189">
    <property type="component" value="Unassembled WGS sequence"/>
</dbReference>
<keyword evidence="3" id="KW-1185">Reference proteome</keyword>
<reference evidence="2" key="1">
    <citation type="submission" date="2023-07" db="EMBL/GenBank/DDBJ databases">
        <title>A chromosome-level genome assembly of Lolium multiflorum.</title>
        <authorList>
            <person name="Chen Y."/>
            <person name="Copetti D."/>
            <person name="Kolliker R."/>
            <person name="Studer B."/>
        </authorList>
    </citation>
    <scope>NUCLEOTIDE SEQUENCE</scope>
    <source>
        <strain evidence="2">02402/16</strain>
        <tissue evidence="2">Leaf</tissue>
    </source>
</reference>
<gene>
    <name evidence="2" type="ORF">QYE76_057958</name>
</gene>
<accession>A0AAD8T588</accession>
<dbReference type="SUPFAM" id="SSF81383">
    <property type="entry name" value="F-box domain"/>
    <property type="match status" value="1"/>
</dbReference>
<name>A0AAD8T588_LOLMU</name>
<organism evidence="2 3">
    <name type="scientific">Lolium multiflorum</name>
    <name type="common">Italian ryegrass</name>
    <name type="synonym">Lolium perenne subsp. multiflorum</name>
    <dbReference type="NCBI Taxonomy" id="4521"/>
    <lineage>
        <taxon>Eukaryota</taxon>
        <taxon>Viridiplantae</taxon>
        <taxon>Streptophyta</taxon>
        <taxon>Embryophyta</taxon>
        <taxon>Tracheophyta</taxon>
        <taxon>Spermatophyta</taxon>
        <taxon>Magnoliopsida</taxon>
        <taxon>Liliopsida</taxon>
        <taxon>Poales</taxon>
        <taxon>Poaceae</taxon>
        <taxon>BOP clade</taxon>
        <taxon>Pooideae</taxon>
        <taxon>Poodae</taxon>
        <taxon>Poeae</taxon>
        <taxon>Poeae Chloroplast Group 2 (Poeae type)</taxon>
        <taxon>Loliodinae</taxon>
        <taxon>Loliinae</taxon>
        <taxon>Lolium</taxon>
    </lineage>
</organism>
<dbReference type="PANTHER" id="PTHR35828">
    <property type="entry name" value="OS08G0203800 PROTEIN-RELATED"/>
    <property type="match status" value="1"/>
</dbReference>
<dbReference type="InterPro" id="IPR036047">
    <property type="entry name" value="F-box-like_dom_sf"/>
</dbReference>
<evidence type="ECO:0000259" key="1">
    <source>
        <dbReference type="Pfam" id="PF12937"/>
    </source>
</evidence>
<dbReference type="CDD" id="cd09917">
    <property type="entry name" value="F-box_SF"/>
    <property type="match status" value="1"/>
</dbReference>
<dbReference type="InterPro" id="IPR001810">
    <property type="entry name" value="F-box_dom"/>
</dbReference>
<sequence>MAPSRKSRQEKTCALPKRKTPIGRTLPGDILLEIAARIDLRTLIRCAATCKRFRRDILSPHFLRHVSQAAPSILAYLCTDTKKHVTLVHPTTPAALSLCHNHLSRFLSRKADVTHLGKYYKPMSSRHGLVLLHHVDIKNRPMSDRYNMCVYNPMSGVQKFFSSPPEIGTNKNRDHQYLLLTTADGIDYSFMLLVFETYGWGIKVHTASSCSTWELLTYEGKNDFHVWPLNHRGNPAILHGGVIHWLSGNLAKNILRYDFGA</sequence>